<protein>
    <submittedName>
        <fullName evidence="1">Uncharacterized protein</fullName>
    </submittedName>
</protein>
<dbReference type="Proteomes" id="UP000265520">
    <property type="component" value="Unassembled WGS sequence"/>
</dbReference>
<sequence>MEIVNYLNGRECQYLRERDVTQKKANDLGQKLSEMKVSSTTTGI</sequence>
<dbReference type="AlphaFoldDB" id="A0A392V0U5"/>
<evidence type="ECO:0000313" key="1">
    <source>
        <dbReference type="EMBL" id="MCI80010.1"/>
    </source>
</evidence>
<evidence type="ECO:0000313" key="2">
    <source>
        <dbReference type="Proteomes" id="UP000265520"/>
    </source>
</evidence>
<name>A0A392V0U5_9FABA</name>
<comment type="caution">
    <text evidence="1">The sequence shown here is derived from an EMBL/GenBank/DDBJ whole genome shotgun (WGS) entry which is preliminary data.</text>
</comment>
<reference evidence="1 2" key="1">
    <citation type="journal article" date="2018" name="Front. Plant Sci.">
        <title>Red Clover (Trifolium pratense) and Zigzag Clover (T. medium) - A Picture of Genomic Similarities and Differences.</title>
        <authorList>
            <person name="Dluhosova J."/>
            <person name="Istvanek J."/>
            <person name="Nedelnik J."/>
            <person name="Repkova J."/>
        </authorList>
    </citation>
    <scope>NUCLEOTIDE SEQUENCE [LARGE SCALE GENOMIC DNA]</scope>
    <source>
        <strain evidence="2">cv. 10/8</strain>
        <tissue evidence="1">Leaf</tissue>
    </source>
</reference>
<feature type="non-terminal residue" evidence="1">
    <location>
        <position position="44"/>
    </location>
</feature>
<organism evidence="1 2">
    <name type="scientific">Trifolium medium</name>
    <dbReference type="NCBI Taxonomy" id="97028"/>
    <lineage>
        <taxon>Eukaryota</taxon>
        <taxon>Viridiplantae</taxon>
        <taxon>Streptophyta</taxon>
        <taxon>Embryophyta</taxon>
        <taxon>Tracheophyta</taxon>
        <taxon>Spermatophyta</taxon>
        <taxon>Magnoliopsida</taxon>
        <taxon>eudicotyledons</taxon>
        <taxon>Gunneridae</taxon>
        <taxon>Pentapetalae</taxon>
        <taxon>rosids</taxon>
        <taxon>fabids</taxon>
        <taxon>Fabales</taxon>
        <taxon>Fabaceae</taxon>
        <taxon>Papilionoideae</taxon>
        <taxon>50 kb inversion clade</taxon>
        <taxon>NPAAA clade</taxon>
        <taxon>Hologalegina</taxon>
        <taxon>IRL clade</taxon>
        <taxon>Trifolieae</taxon>
        <taxon>Trifolium</taxon>
    </lineage>
</organism>
<accession>A0A392V0U5</accession>
<keyword evidence="2" id="KW-1185">Reference proteome</keyword>
<proteinExistence type="predicted"/>
<dbReference type="EMBL" id="LXQA010985862">
    <property type="protein sequence ID" value="MCI80010.1"/>
    <property type="molecule type" value="Genomic_DNA"/>
</dbReference>